<dbReference type="InterPro" id="IPR050796">
    <property type="entry name" value="SCF_F-box_component"/>
</dbReference>
<dbReference type="Pfam" id="PF00646">
    <property type="entry name" value="F-box"/>
    <property type="match status" value="2"/>
</dbReference>
<keyword evidence="4" id="KW-1185">Reference proteome</keyword>
<feature type="domain" description="F-box" evidence="2">
    <location>
        <begin position="15"/>
        <end position="54"/>
    </location>
</feature>
<dbReference type="InterPro" id="IPR036047">
    <property type="entry name" value="F-box-like_dom_sf"/>
</dbReference>
<dbReference type="Pfam" id="PF07734">
    <property type="entry name" value="FBA_1"/>
    <property type="match status" value="1"/>
</dbReference>
<dbReference type="SUPFAM" id="SSF81383">
    <property type="entry name" value="F-box domain"/>
    <property type="match status" value="2"/>
</dbReference>
<organism evidence="3 4">
    <name type="scientific">Urochloa decumbens</name>
    <dbReference type="NCBI Taxonomy" id="240449"/>
    <lineage>
        <taxon>Eukaryota</taxon>
        <taxon>Viridiplantae</taxon>
        <taxon>Streptophyta</taxon>
        <taxon>Embryophyta</taxon>
        <taxon>Tracheophyta</taxon>
        <taxon>Spermatophyta</taxon>
        <taxon>Magnoliopsida</taxon>
        <taxon>Liliopsida</taxon>
        <taxon>Poales</taxon>
        <taxon>Poaceae</taxon>
        <taxon>PACMAD clade</taxon>
        <taxon>Panicoideae</taxon>
        <taxon>Panicodae</taxon>
        <taxon>Paniceae</taxon>
        <taxon>Melinidinae</taxon>
        <taxon>Urochloa</taxon>
    </lineage>
</organism>
<dbReference type="Proteomes" id="UP001497457">
    <property type="component" value="Chromosome 3rd"/>
</dbReference>
<reference evidence="3" key="1">
    <citation type="submission" date="2024-10" db="EMBL/GenBank/DDBJ databases">
        <authorList>
            <person name="Ryan C."/>
        </authorList>
    </citation>
    <scope>NUCLEOTIDE SEQUENCE [LARGE SCALE GENOMIC DNA]</scope>
</reference>
<sequence>MLTRSSKRMKTESPSTGAPELPDELMTEVLLRLPVKSILRCRAVCRAWAATLSSYEFCALHMAHGDAAHAASARPKLLLVAPATAACDATAVCSCSPQEQAVPGGGANLTTATFTLDELRGDFVGGVAAQCRGLTLLHDAVAPAYYVVNAATRAVTRLPPCQDVLFSSAGLGFDARAREYKVMRLLRKPKGPDVSCEVYTLGGKHGDRWRPAAGRIPSSFSGTAHCAIRVAAVRNLPPVLAHGSLHWLIDGSCPSIDLAASIITYSVTEETFGWVQSPPCGTVGAHLVELDGCLCMVRDLRHGSSPDCSSAIEIWKLQGYAIGDWSLDTHINLSSHAGVNLVEPEVIRVLGTVGDCRPAKKIIMATSDHTVHAYDSMSKNVETIFSVADAGVRYPSGRTAIRICLFKETLAPVHKTHEEISFSSPLAKATTEMLLRVPATSIVQFKRVCKQWRSIIENKSFMRSNFEHKSMEKRTKIMAVGRGSGRRKFFHFAPLEKWRSEAANKDTWLDSKVVCSKPCHGLNLLITAEKDYLYNPCTGYCTTNSYPGSLACAPWEQTPSAGWIIPDHHAFTIGNKNVGLGFNPLNQEHVAVIMLYQFKNLKSREYRLTCSVWHCRPGSGFQEGLIPPLPVNNMPPAHVEGVLYWMSDPLLGPRSEYAIVSFDIARERFNDVISCPPDINVADWSSRSAWHLSVVELEGKLCVVLADMKADELVIWKLERNEWDIAYVVRLKASPDYSLLSSNVMPMVVDPKDGRILLSTGRKMGFYDPVNETIEKLYDADEIWHMKKMVGASSQGAQYEKSAIPLVPMLYEESLVSYPRMRKDKFLF</sequence>
<dbReference type="InterPro" id="IPR017451">
    <property type="entry name" value="F-box-assoc_interact_dom"/>
</dbReference>
<dbReference type="AlphaFoldDB" id="A0ABC9CJC0"/>
<evidence type="ECO:0000259" key="2">
    <source>
        <dbReference type="PROSITE" id="PS50181"/>
    </source>
</evidence>
<name>A0ABC9CJC0_9POAL</name>
<accession>A0ABC9CJC0</accession>
<dbReference type="PROSITE" id="PS50181">
    <property type="entry name" value="FBOX"/>
    <property type="match status" value="1"/>
</dbReference>
<dbReference type="NCBIfam" id="TIGR01640">
    <property type="entry name" value="F_box_assoc_1"/>
    <property type="match status" value="2"/>
</dbReference>
<evidence type="ECO:0000313" key="3">
    <source>
        <dbReference type="EMBL" id="CAL5020891.1"/>
    </source>
</evidence>
<dbReference type="InterPro" id="IPR006527">
    <property type="entry name" value="F-box-assoc_dom_typ1"/>
</dbReference>
<dbReference type="Pfam" id="PF08268">
    <property type="entry name" value="FBA_3"/>
    <property type="match status" value="1"/>
</dbReference>
<feature type="region of interest" description="Disordered" evidence="1">
    <location>
        <begin position="1"/>
        <end position="21"/>
    </location>
</feature>
<gene>
    <name evidence="3" type="ORF">URODEC1_LOCUS75649</name>
</gene>
<evidence type="ECO:0000313" key="4">
    <source>
        <dbReference type="Proteomes" id="UP001497457"/>
    </source>
</evidence>
<dbReference type="EMBL" id="OZ075113">
    <property type="protein sequence ID" value="CAL5020891.1"/>
    <property type="molecule type" value="Genomic_DNA"/>
</dbReference>
<dbReference type="Gene3D" id="1.20.1280.50">
    <property type="match status" value="1"/>
</dbReference>
<dbReference type="InterPro" id="IPR001810">
    <property type="entry name" value="F-box_dom"/>
</dbReference>
<dbReference type="CDD" id="cd22157">
    <property type="entry name" value="F-box_AtFBW1-like"/>
    <property type="match status" value="1"/>
</dbReference>
<proteinExistence type="predicted"/>
<dbReference type="InterPro" id="IPR013187">
    <property type="entry name" value="F-box-assoc_dom_typ3"/>
</dbReference>
<evidence type="ECO:0000256" key="1">
    <source>
        <dbReference type="SAM" id="MobiDB-lite"/>
    </source>
</evidence>
<protein>
    <recommendedName>
        <fullName evidence="2">F-box domain-containing protein</fullName>
    </recommendedName>
</protein>
<dbReference type="PANTHER" id="PTHR31672">
    <property type="entry name" value="BNACNNG10540D PROTEIN"/>
    <property type="match status" value="1"/>
</dbReference>
<dbReference type="PANTHER" id="PTHR31672:SF2">
    <property type="entry name" value="F-BOX DOMAIN-CONTAINING PROTEIN"/>
    <property type="match status" value="1"/>
</dbReference>
<dbReference type="SMART" id="SM00256">
    <property type="entry name" value="FBOX"/>
    <property type="match status" value="2"/>
</dbReference>